<evidence type="ECO:0000256" key="1">
    <source>
        <dbReference type="SAM" id="Coils"/>
    </source>
</evidence>
<evidence type="ECO:0000313" key="3">
    <source>
        <dbReference type="Proteomes" id="UP000780875"/>
    </source>
</evidence>
<proteinExistence type="predicted"/>
<feature type="coiled-coil region" evidence="1">
    <location>
        <begin position="349"/>
        <end position="383"/>
    </location>
</feature>
<organism evidence="2 3">
    <name type="scientific">Nocardioides mangrovi</name>
    <dbReference type="NCBI Taxonomy" id="2874580"/>
    <lineage>
        <taxon>Bacteria</taxon>
        <taxon>Bacillati</taxon>
        <taxon>Actinomycetota</taxon>
        <taxon>Actinomycetes</taxon>
        <taxon>Propionibacteriales</taxon>
        <taxon>Nocardioidaceae</taxon>
        <taxon>Nocardioides</taxon>
    </lineage>
</organism>
<comment type="caution">
    <text evidence="2">The sequence shown here is derived from an EMBL/GenBank/DDBJ whole genome shotgun (WGS) entry which is preliminary data.</text>
</comment>
<keyword evidence="1" id="KW-0175">Coiled coil</keyword>
<dbReference type="Proteomes" id="UP000780875">
    <property type="component" value="Unassembled WGS sequence"/>
</dbReference>
<dbReference type="Gene3D" id="3.40.50.300">
    <property type="entry name" value="P-loop containing nucleotide triphosphate hydrolases"/>
    <property type="match status" value="1"/>
</dbReference>
<protein>
    <recommendedName>
        <fullName evidence="4">Sulfotransferase</fullName>
    </recommendedName>
</protein>
<evidence type="ECO:0008006" key="4">
    <source>
        <dbReference type="Google" id="ProtNLM"/>
    </source>
</evidence>
<accession>A0ABS7U8L9</accession>
<dbReference type="CDD" id="cd14686">
    <property type="entry name" value="bZIP"/>
    <property type="match status" value="1"/>
</dbReference>
<name>A0ABS7U8L9_9ACTN</name>
<evidence type="ECO:0000313" key="2">
    <source>
        <dbReference type="EMBL" id="MBZ5737296.1"/>
    </source>
</evidence>
<dbReference type="EMBL" id="JAIQZJ010000001">
    <property type="protein sequence ID" value="MBZ5737296.1"/>
    <property type="molecule type" value="Genomic_DNA"/>
</dbReference>
<sequence length="397" mass="44616">MSDAHEVPEAPAPEQPPTRHRLFLHVGMPKSGSTYLQAILANNREALKQHGFIYPYVQQEGMFHAAVEMTGDPEQWGLTAEQVEGTFDHLLRRGRRMDLDVVISHENFGTARTKQIKKIAARLTDFEPHVVLTVRDPVRMMAARWQERVKNGFAESFDEFAASVLEGLPTDPAEAGFWRGHNLAWLLDHWERVAPPERIHVVVTPSRGGEPDLLWHRFADALGFPPDVVDLSRVSRRNESLGAPQVAFLREVLDALGDRLPQPWYAEVVKRWFAQSVLSTVDSRRAITPAPVADRVAPLAHAWVEKVRTGGYQVHGDLDELISPPVPSGTPHPDTVTADEVLAGMPDVVAQMLLRTRDLRARIEELEEQNDALAAEVAELRLPPETRAARWRRRLLG</sequence>
<reference evidence="2 3" key="1">
    <citation type="submission" date="2021-09" db="EMBL/GenBank/DDBJ databases">
        <title>Whole genome sequence of Nocardioides sp. GBK3QG-3.</title>
        <authorList>
            <person name="Tuo L."/>
        </authorList>
    </citation>
    <scope>NUCLEOTIDE SEQUENCE [LARGE SCALE GENOMIC DNA]</scope>
    <source>
        <strain evidence="2 3">GBK3QG-3</strain>
    </source>
</reference>
<dbReference type="SUPFAM" id="SSF52540">
    <property type="entry name" value="P-loop containing nucleoside triphosphate hydrolases"/>
    <property type="match status" value="1"/>
</dbReference>
<dbReference type="RefSeq" id="WP_224121651.1">
    <property type="nucleotide sequence ID" value="NZ_JAIQZJ010000001.1"/>
</dbReference>
<dbReference type="InterPro" id="IPR027417">
    <property type="entry name" value="P-loop_NTPase"/>
</dbReference>
<keyword evidence="3" id="KW-1185">Reference proteome</keyword>
<gene>
    <name evidence="2" type="ORF">K8U61_03895</name>
</gene>